<sequence length="151" mass="16936">MASQEFALGHWVGIIVVILVLFIVVMIIMAFMSFGQQQSMTKTRFSLNMKRSKDGQTEMQARDRGNTMIIHDSSEDGHDNDLDLTLRVNYKQRDGRRILIKNNTPSSVINLIPTEGVTFGGGQIEDALTVQAGVYCILLYTNKGTNLLRLQ</sequence>
<gene>
    <name evidence="2" type="ORF">LCPAC403_03040</name>
</gene>
<reference evidence="2" key="1">
    <citation type="journal article" date="2019" name="MBio">
        <title>Virus Genomes from Deep Sea Sediments Expand the Ocean Megavirome and Support Independent Origins of Viral Gigantism.</title>
        <authorList>
            <person name="Backstrom D."/>
            <person name="Yutin N."/>
            <person name="Jorgensen S.L."/>
            <person name="Dharamshi J."/>
            <person name="Homa F."/>
            <person name="Zaremba-Niedwiedzka K."/>
            <person name="Spang A."/>
            <person name="Wolf Y.I."/>
            <person name="Koonin E.V."/>
            <person name="Ettema T.J."/>
        </authorList>
    </citation>
    <scope>NUCLEOTIDE SEQUENCE</scope>
</reference>
<accession>A0A481ZDE7</accession>
<keyword evidence="1" id="KW-1133">Transmembrane helix</keyword>
<evidence type="ECO:0000313" key="2">
    <source>
        <dbReference type="EMBL" id="QBK93170.1"/>
    </source>
</evidence>
<keyword evidence="1" id="KW-0472">Membrane</keyword>
<protein>
    <submittedName>
        <fullName evidence="2">Uncharacterized protein</fullName>
    </submittedName>
</protein>
<proteinExistence type="predicted"/>
<feature type="transmembrane region" description="Helical" evidence="1">
    <location>
        <begin position="12"/>
        <end position="34"/>
    </location>
</feature>
<name>A0A481ZDE7_9VIRU</name>
<keyword evidence="1" id="KW-0812">Transmembrane</keyword>
<evidence type="ECO:0000256" key="1">
    <source>
        <dbReference type="SAM" id="Phobius"/>
    </source>
</evidence>
<dbReference type="EMBL" id="MK500590">
    <property type="protein sequence ID" value="QBK93170.1"/>
    <property type="molecule type" value="Genomic_DNA"/>
</dbReference>
<organism evidence="2">
    <name type="scientific">Pithovirus LCPAC403</name>
    <dbReference type="NCBI Taxonomy" id="2506596"/>
    <lineage>
        <taxon>Viruses</taxon>
        <taxon>Pithoviruses</taxon>
    </lineage>
</organism>